<dbReference type="InterPro" id="IPR017900">
    <property type="entry name" value="4Fe4S_Fe_S_CS"/>
</dbReference>
<dbReference type="PROSITE" id="PS51257">
    <property type="entry name" value="PROKAR_LIPOPROTEIN"/>
    <property type="match status" value="1"/>
</dbReference>
<dbReference type="AlphaFoldDB" id="A0AAW7ZE95"/>
<dbReference type="InterPro" id="IPR017896">
    <property type="entry name" value="4Fe4S_Fe-S-bd"/>
</dbReference>
<dbReference type="GO" id="GO:0051536">
    <property type="term" value="F:iron-sulfur cluster binding"/>
    <property type="evidence" value="ECO:0007669"/>
    <property type="project" value="UniProtKB-KW"/>
</dbReference>
<dbReference type="InterPro" id="IPR009016">
    <property type="entry name" value="Fe_hydrogenase"/>
</dbReference>
<evidence type="ECO:0000313" key="6">
    <source>
        <dbReference type="Proteomes" id="UP001172911"/>
    </source>
</evidence>
<dbReference type="GO" id="GO:0008901">
    <property type="term" value="F:ferredoxin hydrogenase activity"/>
    <property type="evidence" value="ECO:0007669"/>
    <property type="project" value="InterPro"/>
</dbReference>
<dbReference type="Gene3D" id="3.30.70.20">
    <property type="match status" value="1"/>
</dbReference>
<accession>A0AAW7ZE95</accession>
<dbReference type="Gene3D" id="3.40.950.10">
    <property type="entry name" value="Fe-only Hydrogenase (Larger Subunit), Chain L, domain 3"/>
    <property type="match status" value="1"/>
</dbReference>
<dbReference type="RefSeq" id="WP_304543068.1">
    <property type="nucleotide sequence ID" value="NZ_JARPTC010000016.1"/>
</dbReference>
<feature type="domain" description="4Fe-4S ferredoxin-type" evidence="4">
    <location>
        <begin position="71"/>
        <end position="90"/>
    </location>
</feature>
<evidence type="ECO:0000313" key="5">
    <source>
        <dbReference type="EMBL" id="MDO7787758.1"/>
    </source>
</evidence>
<dbReference type="SUPFAM" id="SSF53920">
    <property type="entry name" value="Fe-only hydrogenase"/>
    <property type="match status" value="1"/>
</dbReference>
<dbReference type="EMBL" id="JARPTC010000016">
    <property type="protein sequence ID" value="MDO7787758.1"/>
    <property type="molecule type" value="Genomic_DNA"/>
</dbReference>
<evidence type="ECO:0000256" key="2">
    <source>
        <dbReference type="ARBA" id="ARBA00023004"/>
    </source>
</evidence>
<keyword evidence="6" id="KW-1185">Reference proteome</keyword>
<dbReference type="PROSITE" id="PS00198">
    <property type="entry name" value="4FE4S_FER_1"/>
    <property type="match status" value="1"/>
</dbReference>
<evidence type="ECO:0000259" key="4">
    <source>
        <dbReference type="PROSITE" id="PS51379"/>
    </source>
</evidence>
<name>A0AAW7ZE95_9FIRM</name>
<evidence type="ECO:0000256" key="1">
    <source>
        <dbReference type="ARBA" id="ARBA00022723"/>
    </source>
</evidence>
<keyword evidence="3" id="KW-0411">Iron-sulfur</keyword>
<dbReference type="NCBIfam" id="TIGR02512">
    <property type="entry name" value="FeFe_hydrog_A"/>
    <property type="match status" value="1"/>
</dbReference>
<dbReference type="SUPFAM" id="SSF54862">
    <property type="entry name" value="4Fe-4S ferredoxins"/>
    <property type="match status" value="1"/>
</dbReference>
<protein>
    <submittedName>
        <fullName evidence="5">[FeFe] hydrogenase, group A</fullName>
    </submittedName>
</protein>
<keyword evidence="2" id="KW-0408">Iron</keyword>
<dbReference type="Pfam" id="PF02256">
    <property type="entry name" value="Fe_hyd_SSU"/>
    <property type="match status" value="1"/>
</dbReference>
<dbReference type="SMART" id="SM00902">
    <property type="entry name" value="Fe_hyd_SSU"/>
    <property type="match status" value="1"/>
</dbReference>
<dbReference type="Gene3D" id="3.40.50.1780">
    <property type="match status" value="1"/>
</dbReference>
<gene>
    <name evidence="5" type="ORF">P6N53_11065</name>
</gene>
<feature type="domain" description="4Fe-4S ferredoxin-type" evidence="4">
    <location>
        <begin position="101"/>
        <end position="130"/>
    </location>
</feature>
<dbReference type="PROSITE" id="PS51379">
    <property type="entry name" value="4FE4S_FER_2"/>
    <property type="match status" value="2"/>
</dbReference>
<proteinExistence type="predicted"/>
<dbReference type="PANTHER" id="PTHR11615">
    <property type="entry name" value="NITRATE, FORMATE, IRON DEHYDROGENASE"/>
    <property type="match status" value="1"/>
</dbReference>
<sequence length="521" mass="57207">MENLTVKPKSVTRRGFLKMIGGVGLTGIAVTISGCSQEPAGGKGWLPQQYQVASSWPVQVKGRIPIDPYNPSIVRDDKKCILCGQCIEVCERIQTVYGYYDLPIKDDITCVNCGQCTLWCPTAAITERDEIDKVLAAIENKELHVVVQTAPATRVALGEEFGMAPGSIVEGKQVAALKKLGFDAVFDTNFTADLTIMEEGTELVRRVTGDLPAPLPQFTSCSPGWVKFCEYFYPDLLEHMSSCKSPQQMLGALIKTYYAKEKGINPEQIFSVSIMPCTAKKYECNRPEMNDAGHHDGKPEMRDVDVVLTTRELARMIKRKGIDLTALADAKYDPLMGEGTGAAVIFGATGGVMEAAVRSAYFLITSQNPPEALFNLTPVRGLQGVKEASLEVPGVGQVNVAVSHGLSNARVILDQLREDKRQGLPPRYHFIEFMSCPGGCISGGGQPRTSLPPSDDIRKARLASTYQIDAQIYKKRLSHENAEVALIYEKFLGKPNSHLAHELLHTEYEDRSKHLTPKKKV</sequence>
<keyword evidence="1" id="KW-0479">Metal-binding</keyword>
<dbReference type="Gene3D" id="4.10.260.20">
    <property type="entry name" value="Iron hydrogenase, small subunit"/>
    <property type="match status" value="1"/>
</dbReference>
<reference evidence="5" key="1">
    <citation type="journal article" date="2023" name="J. Hazard. Mater.">
        <title>Anaerobic biodegradation of pyrene and benzo[a]pyrene by a new sulfate-reducing Desulforamulus aquiferis strain DSA.</title>
        <authorList>
            <person name="Zhang Z."/>
            <person name="Sun J."/>
            <person name="Gong X."/>
            <person name="Wang C."/>
            <person name="Wang H."/>
        </authorList>
    </citation>
    <scope>NUCLEOTIDE SEQUENCE</scope>
    <source>
        <strain evidence="5">DSA</strain>
    </source>
</reference>
<dbReference type="GO" id="GO:0005506">
    <property type="term" value="F:iron ion binding"/>
    <property type="evidence" value="ECO:0007669"/>
    <property type="project" value="InterPro"/>
</dbReference>
<dbReference type="Proteomes" id="UP001172911">
    <property type="component" value="Unassembled WGS sequence"/>
</dbReference>
<organism evidence="5 6">
    <name type="scientific">Desulforamulus aquiferis</name>
    <dbReference type="NCBI Taxonomy" id="1397668"/>
    <lineage>
        <taxon>Bacteria</taxon>
        <taxon>Bacillati</taxon>
        <taxon>Bacillota</taxon>
        <taxon>Clostridia</taxon>
        <taxon>Eubacteriales</taxon>
        <taxon>Peptococcaceae</taxon>
        <taxon>Desulforamulus</taxon>
    </lineage>
</organism>
<evidence type="ECO:0000256" key="3">
    <source>
        <dbReference type="ARBA" id="ARBA00023014"/>
    </source>
</evidence>
<dbReference type="InterPro" id="IPR013352">
    <property type="entry name" value="Fe_hydrogenase_subset"/>
</dbReference>
<dbReference type="InterPro" id="IPR036991">
    <property type="entry name" value="Fe_hydrogenase_ssu_sf"/>
</dbReference>
<dbReference type="InterPro" id="IPR050340">
    <property type="entry name" value="Cytosolic_Fe-S_CAF"/>
</dbReference>
<dbReference type="Pfam" id="PF02906">
    <property type="entry name" value="Fe_hyd_lg_C"/>
    <property type="match status" value="1"/>
</dbReference>
<dbReference type="InterPro" id="IPR004108">
    <property type="entry name" value="Fe_hydrogenase_lsu_C"/>
</dbReference>
<comment type="caution">
    <text evidence="5">The sequence shown here is derived from an EMBL/GenBank/DDBJ whole genome shotgun (WGS) entry which is preliminary data.</text>
</comment>
<dbReference type="InterPro" id="IPR003149">
    <property type="entry name" value="Fe_hydrogenase_ssu"/>
</dbReference>
<reference evidence="5" key="2">
    <citation type="submission" date="2023-03" db="EMBL/GenBank/DDBJ databases">
        <authorList>
            <person name="Zhang Z."/>
        </authorList>
    </citation>
    <scope>NUCLEOTIDE SEQUENCE</scope>
    <source>
        <strain evidence="5">DSA</strain>
    </source>
</reference>